<comment type="caution">
    <text evidence="1">The sequence shown here is derived from an EMBL/GenBank/DDBJ whole genome shotgun (WGS) entry which is preliminary data.</text>
</comment>
<evidence type="ECO:0000313" key="1">
    <source>
        <dbReference type="EMBL" id="ETX27149.1"/>
    </source>
</evidence>
<accession>X7F512</accession>
<dbReference type="RefSeq" id="WP_156943898.1">
    <property type="nucleotide sequence ID" value="NZ_JAME01000039.1"/>
</dbReference>
<reference evidence="1 2" key="1">
    <citation type="submission" date="2014-01" db="EMBL/GenBank/DDBJ databases">
        <title>Roseivivax isoporae LMG 25204 Genome Sequencing.</title>
        <authorList>
            <person name="Lai Q."/>
            <person name="Li G."/>
            <person name="Shao Z."/>
        </authorList>
    </citation>
    <scope>NUCLEOTIDE SEQUENCE [LARGE SCALE GENOMIC DNA]</scope>
    <source>
        <strain evidence="1 2">LMG 25204</strain>
    </source>
</reference>
<dbReference type="STRING" id="1449351.RISW2_15285"/>
<sequence>MRIIGLLILVAVVIAALVYVGFIDISPEGEEALDNAADRVGTAVEETGQAIRDAGN</sequence>
<proteinExistence type="predicted"/>
<dbReference type="eggNOG" id="ENOG5031BKR">
    <property type="taxonomic scope" value="Bacteria"/>
</dbReference>
<keyword evidence="2" id="KW-1185">Reference proteome</keyword>
<organism evidence="1 2">
    <name type="scientific">Roseivivax isoporae LMG 25204</name>
    <dbReference type="NCBI Taxonomy" id="1449351"/>
    <lineage>
        <taxon>Bacteria</taxon>
        <taxon>Pseudomonadati</taxon>
        <taxon>Pseudomonadota</taxon>
        <taxon>Alphaproteobacteria</taxon>
        <taxon>Rhodobacterales</taxon>
        <taxon>Roseobacteraceae</taxon>
        <taxon>Roseivivax</taxon>
    </lineage>
</organism>
<dbReference type="AlphaFoldDB" id="X7F512"/>
<evidence type="ECO:0000313" key="2">
    <source>
        <dbReference type="Proteomes" id="UP000023430"/>
    </source>
</evidence>
<dbReference type="EMBL" id="JAME01000039">
    <property type="protein sequence ID" value="ETX27149.1"/>
    <property type="molecule type" value="Genomic_DNA"/>
</dbReference>
<name>X7F512_9RHOB</name>
<protein>
    <submittedName>
        <fullName evidence="1">Uncharacterized protein</fullName>
    </submittedName>
</protein>
<dbReference type="Proteomes" id="UP000023430">
    <property type="component" value="Unassembled WGS sequence"/>
</dbReference>
<gene>
    <name evidence="1" type="ORF">RISW2_15285</name>
</gene>